<feature type="region of interest" description="Disordered" evidence="1">
    <location>
        <begin position="335"/>
        <end position="355"/>
    </location>
</feature>
<feature type="compositionally biased region" description="Acidic residues" evidence="1">
    <location>
        <begin position="145"/>
        <end position="157"/>
    </location>
</feature>
<name>A0A6C0E8B0_9ZZZZ</name>
<accession>A0A6C0E8B0</accession>
<proteinExistence type="predicted"/>
<feature type="region of interest" description="Disordered" evidence="1">
    <location>
        <begin position="1"/>
        <end position="20"/>
    </location>
</feature>
<feature type="region of interest" description="Disordered" evidence="1">
    <location>
        <begin position="51"/>
        <end position="221"/>
    </location>
</feature>
<protein>
    <submittedName>
        <fullName evidence="2">Uncharacterized protein</fullName>
    </submittedName>
</protein>
<dbReference type="AlphaFoldDB" id="A0A6C0E8B0"/>
<feature type="compositionally biased region" description="Polar residues" evidence="1">
    <location>
        <begin position="60"/>
        <end position="71"/>
    </location>
</feature>
<feature type="compositionally biased region" description="Polar residues" evidence="1">
    <location>
        <begin position="158"/>
        <end position="167"/>
    </location>
</feature>
<sequence length="355" mass="39241">MSAQAYTANPGLTGNHNDRHIPLPEALRQLLLQHGGATGRRAMGIAQALSQENEEINRLMSGNSDPPSRGPSSEESHDSDQSGAVNRVPRSGSGAVNRVPRSGSGDQPALPPSTDEYPLTDSSGWWDMPDENNRTGIPIPGQDQETLDDQEASDDWENQISSQNSPQVCCGAPDLEGIPPSQNFRREESQPDDDGGDDDNSEDDNNNNNSDSDDEPELSQLQQPEVRPVLPGLQTGFEDALLASRRQRNRRGTPAGVPRGNGFVAQQFRNLAGRRFHDLTDSEIRQQEWREYQASLAQELRQARQDLGNAYMQQWQASRRVLEAQRRVDRAMAGMTRAQDGAPQPDVWNDERVFA</sequence>
<feature type="compositionally biased region" description="Polar residues" evidence="1">
    <location>
        <begin position="1"/>
        <end position="15"/>
    </location>
</feature>
<evidence type="ECO:0000313" key="2">
    <source>
        <dbReference type="EMBL" id="QHT25038.1"/>
    </source>
</evidence>
<organism evidence="2">
    <name type="scientific">viral metagenome</name>
    <dbReference type="NCBI Taxonomy" id="1070528"/>
    <lineage>
        <taxon>unclassified sequences</taxon>
        <taxon>metagenomes</taxon>
        <taxon>organismal metagenomes</taxon>
    </lineage>
</organism>
<feature type="compositionally biased region" description="Acidic residues" evidence="1">
    <location>
        <begin position="190"/>
        <end position="217"/>
    </location>
</feature>
<evidence type="ECO:0000256" key="1">
    <source>
        <dbReference type="SAM" id="MobiDB-lite"/>
    </source>
</evidence>
<reference evidence="2" key="1">
    <citation type="journal article" date="2020" name="Nature">
        <title>Giant virus diversity and host interactions through global metagenomics.</title>
        <authorList>
            <person name="Schulz F."/>
            <person name="Roux S."/>
            <person name="Paez-Espino D."/>
            <person name="Jungbluth S."/>
            <person name="Walsh D.A."/>
            <person name="Denef V.J."/>
            <person name="McMahon K.D."/>
            <person name="Konstantinidis K.T."/>
            <person name="Eloe-Fadrosh E.A."/>
            <person name="Kyrpides N.C."/>
            <person name="Woyke T."/>
        </authorList>
    </citation>
    <scope>NUCLEOTIDE SEQUENCE</scope>
    <source>
        <strain evidence="2">GVMAG-M-3300023179-150</strain>
    </source>
</reference>
<dbReference type="EMBL" id="MN739754">
    <property type="protein sequence ID" value="QHT25038.1"/>
    <property type="molecule type" value="Genomic_DNA"/>
</dbReference>